<feature type="domain" description="Clathrin/coatomer adaptor adaptin-like N-terminal" evidence="8">
    <location>
        <begin position="16"/>
        <end position="533"/>
    </location>
</feature>
<protein>
    <submittedName>
        <fullName evidence="9">Beta-adaptin</fullName>
    </submittedName>
</protein>
<evidence type="ECO:0000256" key="4">
    <source>
        <dbReference type="ARBA" id="ARBA00022927"/>
    </source>
</evidence>
<dbReference type="InterPro" id="IPR011989">
    <property type="entry name" value="ARM-like"/>
</dbReference>
<dbReference type="EMBL" id="JBBBZM010000009">
    <property type="protein sequence ID" value="KAL0639733.1"/>
    <property type="molecule type" value="Genomic_DNA"/>
</dbReference>
<keyword evidence="4" id="KW-0653">Protein transport</keyword>
<evidence type="ECO:0000256" key="6">
    <source>
        <dbReference type="SAM" id="MobiDB-lite"/>
    </source>
</evidence>
<sequence>MAANRIRSMFPVAPRKGETFELRTGLNSQFAHERKDAIRNTIAAMTLGKDVSALFPDIIKNMATSDLDQKKLVYLYLMNYAKTHPDLCILAVNTFVQDSEDPNPLIRALAIRTMGCIRVDKIVDYMEEPLRKTLRDESPYVRKTAAICVAKLFDLNPSLCLENGFLSTLQELIGDSNPMVVANSVTALAEIMEAAPETEALLVTPATLKKLLMALNECTEWGRITILTTLAEYKAQDVKEAEHICERVVPQFQHVNPSVVLAAVKVIFLHMKVISPELCQQYIRKMAPPLVTLVSSQPEVQYVALRNINLLLQKQPDILTKEMRVFFCKYNDPPYVKLEKLEIMIRIANEKNVDQLLMELKEYALEVDMDFVRRAVKAIGQTAIKIDAAAERCVNVLLELINTKVNYVVQEAIVVIKDIFRKYPGYEGIIPTLCKSLDELDEPNARGSLIWIIGEYAEKINNADELLETFMEGFKDEYTQVQLQLLTASVKLFLKKPQSQALVQKVLQCATGECDNPDIRDRAYVYWRLLSKDPETAKAIILSDKPPITSTIPSLPAGLLEQLLGEISTLASVYHKPPETFVGQGRFGADAVQKRAIEELQQNARENPIQASATATGGQNVENLLDIDFDGAAPASAANRTGEGLDSFVSDTPVRIASPVSPTTGPSNTMDDLMGLFGGNNEGSNGFEGLNLGGGSQPPPPQQQKKSTNEDILVFWSLFPLGWAGVKTLTLFFCTTLPVLILRVSQLHVGTRANPSAYHTLKRSVGSIGTYSTVLTYVFASLVFILLYLWSGDKSDLLSFIVDGKTYERPRLNERFLYLVYFAAHVGFVQGILHISRDRGRLDLPNEDMSPRDAFKKQLPTISANALFLAIITFFTGPLSYVFVRSGIWHYTLMVARTLFWLNRSSTLPVWPVGGGMFIRSAWIAFLLGCIWESVHVAFNVHFSQEPTKEGKTISEKSPDPNGTLVSGLKSSGLLTQVMAFAELAFIANNSPPRRKSIFTDVDRKPTNIWEQIMKECLAVIGDVDVRLAEIGKPATAPTLRAAYDSSTALTALQNSPPAIPFSSNTALITAPTSSGRKFIDSIQSKDGAPPSLNGVISKLPVQPPSFREAEATVTNSFKSKVEGCLASPYGKPFRQTVQQTTAMLMPNVRIQVDAIAALTRLATASISEDDYGVVQKHVPAVLQSFSSLIDALEKYVANPPIHWTDIEAKEKVLVLKEPEMLLKALKNGVREIAVAFKPYVKDMKLSADLRSRILEAKEGSLV</sequence>
<comment type="similarity">
    <text evidence="2">Belongs to the adaptor complexes large subunit family.</text>
</comment>
<reference evidence="9 10" key="1">
    <citation type="submission" date="2024-02" db="EMBL/GenBank/DDBJ databases">
        <title>Discinaceae phylogenomics.</title>
        <authorList>
            <person name="Dirks A.C."/>
            <person name="James T.Y."/>
        </authorList>
    </citation>
    <scope>NUCLEOTIDE SEQUENCE [LARGE SCALE GENOMIC DNA]</scope>
    <source>
        <strain evidence="9 10">ACD0624</strain>
    </source>
</reference>
<dbReference type="PANTHER" id="PTHR11134">
    <property type="entry name" value="ADAPTOR COMPLEX SUBUNIT BETA FAMILY MEMBER"/>
    <property type="match status" value="1"/>
</dbReference>
<dbReference type="InterPro" id="IPR019049">
    <property type="entry name" value="Nucleoporin_prot_Ndc1/Nup"/>
</dbReference>
<feature type="transmembrane region" description="Helical" evidence="7">
    <location>
        <begin position="768"/>
        <end position="790"/>
    </location>
</feature>
<dbReference type="Gene3D" id="1.25.10.10">
    <property type="entry name" value="Leucine-rich Repeat Variant"/>
    <property type="match status" value="1"/>
</dbReference>
<keyword evidence="5 7" id="KW-0472">Membrane</keyword>
<dbReference type="InterPro" id="IPR026739">
    <property type="entry name" value="AP_beta"/>
</dbReference>
<feature type="transmembrane region" description="Helical" evidence="7">
    <location>
        <begin position="866"/>
        <end position="888"/>
    </location>
</feature>
<evidence type="ECO:0000256" key="7">
    <source>
        <dbReference type="SAM" id="Phobius"/>
    </source>
</evidence>
<comment type="subcellular location">
    <subcellularLocation>
        <location evidence="1">Endomembrane system</location>
    </subcellularLocation>
</comment>
<evidence type="ECO:0000259" key="8">
    <source>
        <dbReference type="Pfam" id="PF01602"/>
    </source>
</evidence>
<evidence type="ECO:0000256" key="2">
    <source>
        <dbReference type="ARBA" id="ARBA00006613"/>
    </source>
</evidence>
<keyword evidence="7" id="KW-0812">Transmembrane</keyword>
<evidence type="ECO:0000256" key="5">
    <source>
        <dbReference type="ARBA" id="ARBA00023136"/>
    </source>
</evidence>
<dbReference type="InterPro" id="IPR002553">
    <property type="entry name" value="Clathrin/coatomer_adapt-like_N"/>
</dbReference>
<comment type="caution">
    <text evidence="9">The sequence shown here is derived from an EMBL/GenBank/DDBJ whole genome shotgun (WGS) entry which is preliminary data.</text>
</comment>
<keyword evidence="7" id="KW-1133">Transmembrane helix</keyword>
<proteinExistence type="inferred from homology"/>
<dbReference type="Pfam" id="PF09531">
    <property type="entry name" value="Ndc1_Nup"/>
    <property type="match status" value="1"/>
</dbReference>
<name>A0ABR3GUX3_9PEZI</name>
<accession>A0ABR3GUX3</accession>
<evidence type="ECO:0000256" key="3">
    <source>
        <dbReference type="ARBA" id="ARBA00022448"/>
    </source>
</evidence>
<dbReference type="InterPro" id="IPR016024">
    <property type="entry name" value="ARM-type_fold"/>
</dbReference>
<evidence type="ECO:0000313" key="10">
    <source>
        <dbReference type="Proteomes" id="UP001447188"/>
    </source>
</evidence>
<evidence type="ECO:0000313" key="9">
    <source>
        <dbReference type="EMBL" id="KAL0639733.1"/>
    </source>
</evidence>
<keyword evidence="3" id="KW-0813">Transport</keyword>
<feature type="transmembrane region" description="Helical" evidence="7">
    <location>
        <begin position="713"/>
        <end position="742"/>
    </location>
</feature>
<feature type="transmembrane region" description="Helical" evidence="7">
    <location>
        <begin position="816"/>
        <end position="835"/>
    </location>
</feature>
<evidence type="ECO:0000256" key="1">
    <source>
        <dbReference type="ARBA" id="ARBA00004308"/>
    </source>
</evidence>
<gene>
    <name evidence="9" type="primary">APL2</name>
    <name evidence="9" type="ORF">Q9L58_001300</name>
</gene>
<organism evidence="9 10">
    <name type="scientific">Discina gigas</name>
    <dbReference type="NCBI Taxonomy" id="1032678"/>
    <lineage>
        <taxon>Eukaryota</taxon>
        <taxon>Fungi</taxon>
        <taxon>Dikarya</taxon>
        <taxon>Ascomycota</taxon>
        <taxon>Pezizomycotina</taxon>
        <taxon>Pezizomycetes</taxon>
        <taxon>Pezizales</taxon>
        <taxon>Discinaceae</taxon>
        <taxon>Discina</taxon>
    </lineage>
</organism>
<keyword evidence="10" id="KW-1185">Reference proteome</keyword>
<dbReference type="SUPFAM" id="SSF48371">
    <property type="entry name" value="ARM repeat"/>
    <property type="match status" value="1"/>
</dbReference>
<dbReference type="Proteomes" id="UP001447188">
    <property type="component" value="Unassembled WGS sequence"/>
</dbReference>
<feature type="region of interest" description="Disordered" evidence="6">
    <location>
        <begin position="687"/>
        <end position="706"/>
    </location>
</feature>
<dbReference type="Pfam" id="PF01602">
    <property type="entry name" value="Adaptin_N"/>
    <property type="match status" value="1"/>
</dbReference>